<keyword evidence="3" id="KW-1185">Reference proteome</keyword>
<feature type="chain" id="PRO_5046709912" evidence="1">
    <location>
        <begin position="19"/>
        <end position="86"/>
    </location>
</feature>
<proteinExistence type="predicted"/>
<gene>
    <name evidence="2" type="ORF">AAFH49_10550</name>
</gene>
<name>A0ABU9LVZ5_9BACT</name>
<evidence type="ECO:0000313" key="3">
    <source>
        <dbReference type="Proteomes" id="UP001479606"/>
    </source>
</evidence>
<dbReference type="RefSeq" id="WP_342297939.1">
    <property type="nucleotide sequence ID" value="NZ_JBCEVZ010000021.1"/>
</dbReference>
<feature type="signal peptide" evidence="1">
    <location>
        <begin position="1"/>
        <end position="18"/>
    </location>
</feature>
<accession>A0ABU9LVZ5</accession>
<reference evidence="2 3" key="1">
    <citation type="journal article" date="2018" name="Arch. Microbiol.">
        <title>Hymenobacter segetis sp. nov., isolated from soil.</title>
        <authorList>
            <person name="Ten L.N."/>
            <person name="Lim S.J."/>
            <person name="Kim B.O."/>
            <person name="Kang I.K."/>
            <person name="Jung H.Y."/>
        </authorList>
    </citation>
    <scope>NUCLEOTIDE SEQUENCE [LARGE SCALE GENOMIC DNA]</scope>
    <source>
        <strain evidence="2 3">S7-3-11</strain>
    </source>
</reference>
<protein>
    <submittedName>
        <fullName evidence="2">Uncharacterized protein</fullName>
    </submittedName>
</protein>
<organism evidence="2 3">
    <name type="scientific">Hymenobacter segetis</name>
    <dbReference type="NCBI Taxonomy" id="2025509"/>
    <lineage>
        <taxon>Bacteria</taxon>
        <taxon>Pseudomonadati</taxon>
        <taxon>Bacteroidota</taxon>
        <taxon>Cytophagia</taxon>
        <taxon>Cytophagales</taxon>
        <taxon>Hymenobacteraceae</taxon>
        <taxon>Hymenobacter</taxon>
    </lineage>
</organism>
<dbReference type="EMBL" id="JBCEVZ010000021">
    <property type="protein sequence ID" value="MEL5994648.1"/>
    <property type="molecule type" value="Genomic_DNA"/>
</dbReference>
<sequence length="86" mass="9264">MKRLLLALLLPIVGTITAAPAPPYNSGFAQVKAHRATAVYLCANGKSVVYHSSRTCAAMRRCSHTVRVVSVSEATATGHRKCMKCY</sequence>
<evidence type="ECO:0000256" key="1">
    <source>
        <dbReference type="SAM" id="SignalP"/>
    </source>
</evidence>
<keyword evidence="1" id="KW-0732">Signal</keyword>
<comment type="caution">
    <text evidence="2">The sequence shown here is derived from an EMBL/GenBank/DDBJ whole genome shotgun (WGS) entry which is preliminary data.</text>
</comment>
<evidence type="ECO:0000313" key="2">
    <source>
        <dbReference type="EMBL" id="MEL5994648.1"/>
    </source>
</evidence>
<dbReference type="Proteomes" id="UP001479606">
    <property type="component" value="Unassembled WGS sequence"/>
</dbReference>